<dbReference type="EMBL" id="KB206756">
    <property type="protein sequence ID" value="ELP88267.1"/>
    <property type="molecule type" value="Genomic_DNA"/>
</dbReference>
<dbReference type="Pfam" id="PF04078">
    <property type="entry name" value="Rcd1"/>
    <property type="match status" value="1"/>
</dbReference>
<dbReference type="OrthoDB" id="1183224at2759"/>
<evidence type="ECO:0000313" key="3">
    <source>
        <dbReference type="Proteomes" id="UP000014680"/>
    </source>
</evidence>
<keyword evidence="3" id="KW-1185">Reference proteome</keyword>
<dbReference type="AlphaFoldDB" id="A0A0A1U2H7"/>
<dbReference type="InterPro" id="IPR011989">
    <property type="entry name" value="ARM-like"/>
</dbReference>
<dbReference type="PANTHER" id="PTHR12262">
    <property type="entry name" value="CCR4-NOT TRANSCRIPTION COMPLEX SUBUNIT 9"/>
    <property type="match status" value="1"/>
</dbReference>
<dbReference type="GeneID" id="14887352"/>
<reference evidence="2 3" key="1">
    <citation type="submission" date="2012-10" db="EMBL/GenBank/DDBJ databases">
        <authorList>
            <person name="Zafar N."/>
            <person name="Inman J."/>
            <person name="Hall N."/>
            <person name="Lorenzi H."/>
            <person name="Caler E."/>
        </authorList>
    </citation>
    <scope>NUCLEOTIDE SEQUENCE [LARGE SCALE GENOMIC DNA]</scope>
    <source>
        <strain evidence="2 3">IP1</strain>
    </source>
</reference>
<dbReference type="KEGG" id="eiv:EIN_226400"/>
<dbReference type="GO" id="GO:0006402">
    <property type="term" value="P:mRNA catabolic process"/>
    <property type="evidence" value="ECO:0007669"/>
    <property type="project" value="InterPro"/>
</dbReference>
<feature type="compositionally biased region" description="Polar residues" evidence="1">
    <location>
        <begin position="23"/>
        <end position="32"/>
    </location>
</feature>
<feature type="region of interest" description="Disordered" evidence="1">
    <location>
        <begin position="1"/>
        <end position="64"/>
    </location>
</feature>
<dbReference type="VEuPathDB" id="AmoebaDB:EIN_226400"/>
<proteinExistence type="predicted"/>
<organism evidence="2 3">
    <name type="scientific">Entamoeba invadens IP1</name>
    <dbReference type="NCBI Taxonomy" id="370355"/>
    <lineage>
        <taxon>Eukaryota</taxon>
        <taxon>Amoebozoa</taxon>
        <taxon>Evosea</taxon>
        <taxon>Archamoebae</taxon>
        <taxon>Mastigamoebida</taxon>
        <taxon>Entamoebidae</taxon>
        <taxon>Entamoeba</taxon>
    </lineage>
</organism>
<accession>A0A0A1U2H7</accession>
<feature type="compositionally biased region" description="Basic and acidic residues" evidence="1">
    <location>
        <begin position="33"/>
        <end position="48"/>
    </location>
</feature>
<feature type="non-terminal residue" evidence="2">
    <location>
        <position position="139"/>
    </location>
</feature>
<feature type="non-terminal residue" evidence="2">
    <location>
        <position position="1"/>
    </location>
</feature>
<dbReference type="RefSeq" id="XP_004255038.1">
    <property type="nucleotide sequence ID" value="XM_004254990.1"/>
</dbReference>
<feature type="compositionally biased region" description="Pro residues" evidence="1">
    <location>
        <begin position="1"/>
        <end position="12"/>
    </location>
</feature>
<evidence type="ECO:0000256" key="1">
    <source>
        <dbReference type="SAM" id="MobiDB-lite"/>
    </source>
</evidence>
<evidence type="ECO:0000313" key="2">
    <source>
        <dbReference type="EMBL" id="ELP88267.1"/>
    </source>
</evidence>
<gene>
    <name evidence="2" type="ORF">EIN_226400</name>
</gene>
<sequence>MSVNPMFPPLSAKPPKRQRNKESTPQPQSPAQEKQEKVQSPKVEKVQPKQETPPAAQNNFNLPGLPPNTCQLIADLADVEKRVDALHALSLIADKHPDLAIPLWYSFGTVVILLEEVVSVYPHISGKHKEPLSVSSCET</sequence>
<dbReference type="Gene3D" id="1.25.10.10">
    <property type="entry name" value="Leucine-rich Repeat Variant"/>
    <property type="match status" value="1"/>
</dbReference>
<dbReference type="Proteomes" id="UP000014680">
    <property type="component" value="Unassembled WGS sequence"/>
</dbReference>
<dbReference type="InterPro" id="IPR007216">
    <property type="entry name" value="CNOT9"/>
</dbReference>
<protein>
    <submittedName>
        <fullName evidence="2">Cell differentiation protein rcd1</fullName>
    </submittedName>
</protein>
<name>A0A0A1U2H7_ENTIV</name>
<dbReference type="GO" id="GO:0030014">
    <property type="term" value="C:CCR4-NOT complex"/>
    <property type="evidence" value="ECO:0007669"/>
    <property type="project" value="InterPro"/>
</dbReference>